<dbReference type="EMBL" id="KE504153">
    <property type="protein sequence ID" value="EPS99916.1"/>
    <property type="molecule type" value="Genomic_DNA"/>
</dbReference>
<keyword evidence="3" id="KW-0418">Kinase</keyword>
<dbReference type="HOGENOM" id="CLU_073913_1_0_1"/>
<gene>
    <name evidence="5" type="ORF">FOMPIDRAFT_1016828</name>
</gene>
<evidence type="ECO:0000259" key="4">
    <source>
        <dbReference type="PROSITE" id="PS51158"/>
    </source>
</evidence>
<dbReference type="Pfam" id="PF02816">
    <property type="entry name" value="Alpha_kinase"/>
    <property type="match status" value="1"/>
</dbReference>
<dbReference type="Gene3D" id="3.20.200.10">
    <property type="entry name" value="MHCK/EF2 kinase"/>
    <property type="match status" value="1"/>
</dbReference>
<keyword evidence="2" id="KW-0808">Transferase</keyword>
<dbReference type="SUPFAM" id="SSF56112">
    <property type="entry name" value="Protein kinase-like (PK-like)"/>
    <property type="match status" value="1"/>
</dbReference>
<sequence>MRRGRIDPCPFNEASPEGRVALKQPRDFTATGDSVTGVAGRHVQDQVGQLVVDALATVWASALLEAVYDYIAQYEHKRNTSCPWKVPRFRYVRTGLAVTNSHDESPTDKQVYLVEELITPDVNGLWRKYINNNTAQHRFTHEKDLATDNFKRGEFLTFCQHFQYWYTEGQAFTADFQGGDTLLSDPQIITDPSLGRDLFSKGNLSDTHHNFQRDHICNVFCKFFELPNYRDED</sequence>
<feature type="domain" description="Alpha-type protein kinase" evidence="4">
    <location>
        <begin position="1"/>
        <end position="229"/>
    </location>
</feature>
<organism evidence="5 6">
    <name type="scientific">Fomitopsis schrenkii</name>
    <name type="common">Brown rot fungus</name>
    <dbReference type="NCBI Taxonomy" id="2126942"/>
    <lineage>
        <taxon>Eukaryota</taxon>
        <taxon>Fungi</taxon>
        <taxon>Dikarya</taxon>
        <taxon>Basidiomycota</taxon>
        <taxon>Agaricomycotina</taxon>
        <taxon>Agaricomycetes</taxon>
        <taxon>Polyporales</taxon>
        <taxon>Fomitopsis</taxon>
    </lineage>
</organism>
<dbReference type="GO" id="GO:0005524">
    <property type="term" value="F:ATP binding"/>
    <property type="evidence" value="ECO:0007669"/>
    <property type="project" value="InterPro"/>
</dbReference>
<evidence type="ECO:0000256" key="1">
    <source>
        <dbReference type="ARBA" id="ARBA00022527"/>
    </source>
</evidence>
<proteinExistence type="predicted"/>
<dbReference type="Proteomes" id="UP000015241">
    <property type="component" value="Unassembled WGS sequence"/>
</dbReference>
<dbReference type="eggNOG" id="ENOG502QPP5">
    <property type="taxonomic scope" value="Eukaryota"/>
</dbReference>
<accession>S8E471</accession>
<evidence type="ECO:0000313" key="6">
    <source>
        <dbReference type="Proteomes" id="UP000015241"/>
    </source>
</evidence>
<reference evidence="5 6" key="1">
    <citation type="journal article" date="2012" name="Science">
        <title>The Paleozoic origin of enzymatic lignin decomposition reconstructed from 31 fungal genomes.</title>
        <authorList>
            <person name="Floudas D."/>
            <person name="Binder M."/>
            <person name="Riley R."/>
            <person name="Barry K."/>
            <person name="Blanchette R.A."/>
            <person name="Henrissat B."/>
            <person name="Martinez A.T."/>
            <person name="Otillar R."/>
            <person name="Spatafora J.W."/>
            <person name="Yadav J.S."/>
            <person name="Aerts A."/>
            <person name="Benoit I."/>
            <person name="Boyd A."/>
            <person name="Carlson A."/>
            <person name="Copeland A."/>
            <person name="Coutinho P.M."/>
            <person name="de Vries R.P."/>
            <person name="Ferreira P."/>
            <person name="Findley K."/>
            <person name="Foster B."/>
            <person name="Gaskell J."/>
            <person name="Glotzer D."/>
            <person name="Gorecki P."/>
            <person name="Heitman J."/>
            <person name="Hesse C."/>
            <person name="Hori C."/>
            <person name="Igarashi K."/>
            <person name="Jurgens J.A."/>
            <person name="Kallen N."/>
            <person name="Kersten P."/>
            <person name="Kohler A."/>
            <person name="Kuees U."/>
            <person name="Kumar T.K.A."/>
            <person name="Kuo A."/>
            <person name="LaButti K."/>
            <person name="Larrondo L.F."/>
            <person name="Lindquist E."/>
            <person name="Ling A."/>
            <person name="Lombard V."/>
            <person name="Lucas S."/>
            <person name="Lundell T."/>
            <person name="Martin R."/>
            <person name="McLaughlin D.J."/>
            <person name="Morgenstern I."/>
            <person name="Morin E."/>
            <person name="Murat C."/>
            <person name="Nagy L.G."/>
            <person name="Nolan M."/>
            <person name="Ohm R.A."/>
            <person name="Patyshakuliyeva A."/>
            <person name="Rokas A."/>
            <person name="Ruiz-Duenas F.J."/>
            <person name="Sabat G."/>
            <person name="Salamov A."/>
            <person name="Samejima M."/>
            <person name="Schmutz J."/>
            <person name="Slot J.C."/>
            <person name="St John F."/>
            <person name="Stenlid J."/>
            <person name="Sun H."/>
            <person name="Sun S."/>
            <person name="Syed K."/>
            <person name="Tsang A."/>
            <person name="Wiebenga A."/>
            <person name="Young D."/>
            <person name="Pisabarro A."/>
            <person name="Eastwood D.C."/>
            <person name="Martin F."/>
            <person name="Cullen D."/>
            <person name="Grigoriev I.V."/>
            <person name="Hibbett D.S."/>
        </authorList>
    </citation>
    <scope>NUCLEOTIDE SEQUENCE</scope>
    <source>
        <strain evidence="6">FP-58527</strain>
    </source>
</reference>
<dbReference type="GO" id="GO:0004674">
    <property type="term" value="F:protein serine/threonine kinase activity"/>
    <property type="evidence" value="ECO:0007669"/>
    <property type="project" value="UniProtKB-KW"/>
</dbReference>
<keyword evidence="6" id="KW-1185">Reference proteome</keyword>
<dbReference type="AlphaFoldDB" id="S8E471"/>
<evidence type="ECO:0000256" key="3">
    <source>
        <dbReference type="ARBA" id="ARBA00022777"/>
    </source>
</evidence>
<name>S8E471_FOMSC</name>
<dbReference type="InterPro" id="IPR011009">
    <property type="entry name" value="Kinase-like_dom_sf"/>
</dbReference>
<dbReference type="OrthoDB" id="301415at2759"/>
<dbReference type="STRING" id="743788.S8E471"/>
<evidence type="ECO:0000256" key="2">
    <source>
        <dbReference type="ARBA" id="ARBA00022679"/>
    </source>
</evidence>
<dbReference type="PROSITE" id="PS51158">
    <property type="entry name" value="ALPHA_KINASE"/>
    <property type="match status" value="1"/>
</dbReference>
<dbReference type="InterPro" id="IPR004166">
    <property type="entry name" value="a-kinase_dom"/>
</dbReference>
<keyword evidence="1" id="KW-0723">Serine/threonine-protein kinase</keyword>
<protein>
    <recommendedName>
        <fullName evidence="4">Alpha-type protein kinase domain-containing protein</fullName>
    </recommendedName>
</protein>
<dbReference type="InParanoid" id="S8E471"/>
<evidence type="ECO:0000313" key="5">
    <source>
        <dbReference type="EMBL" id="EPS99916.1"/>
    </source>
</evidence>